<sequence length="222" mass="23570">MIRRGIQKFSYRTITGIPTNAGRTPPPLEQFDPLNPGEWQLGAAGRLLPRLPEGTRVGKLVMGKYGLYDPKLRKRVEAYSAGLDAGKKSEAATPFDARLTNVAKTLAYFSLALGFYNLYCLTTVFGGSGGGAGGGEEDGEGARLEARDANRSGFGGLGGHDAARVNPLSIGEDGELGSVEVFRFGSGTDRETDGDFGGVVLSVFEETLKLEVVADEFEGVKE</sequence>
<keyword evidence="1" id="KW-1185">Reference proteome</keyword>
<evidence type="ECO:0000313" key="2">
    <source>
        <dbReference type="WBParaSite" id="PDA_v2.g27927.t1"/>
    </source>
</evidence>
<name>A0A914Q9V5_9BILA</name>
<reference evidence="2" key="1">
    <citation type="submission" date="2022-11" db="UniProtKB">
        <authorList>
            <consortium name="WormBaseParasite"/>
        </authorList>
    </citation>
    <scope>IDENTIFICATION</scope>
</reference>
<evidence type="ECO:0000313" key="1">
    <source>
        <dbReference type="Proteomes" id="UP000887578"/>
    </source>
</evidence>
<dbReference type="Proteomes" id="UP000887578">
    <property type="component" value="Unplaced"/>
</dbReference>
<proteinExistence type="predicted"/>
<dbReference type="AlphaFoldDB" id="A0A914Q9V5"/>
<organism evidence="1 2">
    <name type="scientific">Panagrolaimus davidi</name>
    <dbReference type="NCBI Taxonomy" id="227884"/>
    <lineage>
        <taxon>Eukaryota</taxon>
        <taxon>Metazoa</taxon>
        <taxon>Ecdysozoa</taxon>
        <taxon>Nematoda</taxon>
        <taxon>Chromadorea</taxon>
        <taxon>Rhabditida</taxon>
        <taxon>Tylenchina</taxon>
        <taxon>Panagrolaimomorpha</taxon>
        <taxon>Panagrolaimoidea</taxon>
        <taxon>Panagrolaimidae</taxon>
        <taxon>Panagrolaimus</taxon>
    </lineage>
</organism>
<accession>A0A914Q9V5</accession>
<protein>
    <submittedName>
        <fullName evidence="2">Uncharacterized protein</fullName>
    </submittedName>
</protein>
<dbReference type="WBParaSite" id="PDA_v2.g27927.t1">
    <property type="protein sequence ID" value="PDA_v2.g27927.t1"/>
    <property type="gene ID" value="PDA_v2.g27927"/>
</dbReference>